<evidence type="ECO:0000313" key="10">
    <source>
        <dbReference type="RefSeq" id="XP_005730529.1"/>
    </source>
</evidence>
<feature type="chain" id="PRO_5044704293" evidence="6">
    <location>
        <begin position="21"/>
        <end position="932"/>
    </location>
</feature>
<evidence type="ECO:0000313" key="11">
    <source>
        <dbReference type="RefSeq" id="XP_005730530.1"/>
    </source>
</evidence>
<dbReference type="PROSITE" id="PS01187">
    <property type="entry name" value="EGF_CA"/>
    <property type="match status" value="1"/>
</dbReference>
<gene>
    <name evidence="9 10 11" type="primary">LOC102212700</name>
</gene>
<name>A0A9Y3VFG5_9CICH</name>
<dbReference type="PANTHER" id="PTHR24042:SF7">
    <property type="entry name" value="SI:CH211-37E10.2"/>
    <property type="match status" value="1"/>
</dbReference>
<keyword evidence="1 3" id="KW-1015">Disulfide bond</keyword>
<dbReference type="Gene3D" id="2.10.50.10">
    <property type="entry name" value="Tumor Necrosis Factor Receptor, subunit A, domain 2"/>
    <property type="match status" value="2"/>
</dbReference>
<comment type="caution">
    <text evidence="3">Lacks conserved residue(s) required for the propagation of feature annotation.</text>
</comment>
<evidence type="ECO:0000313" key="9">
    <source>
        <dbReference type="RefSeq" id="XP_005730528.1"/>
    </source>
</evidence>
<dbReference type="GO" id="GO:0032502">
    <property type="term" value="P:developmental process"/>
    <property type="evidence" value="ECO:0007669"/>
    <property type="project" value="UniProtKB-ARBA"/>
</dbReference>
<feature type="disulfide bond" evidence="3">
    <location>
        <begin position="378"/>
        <end position="391"/>
    </location>
</feature>
<accession>A0A9Y3VFG5</accession>
<feature type="repeat" description="TNFR-Cys" evidence="3">
    <location>
        <begin position="439"/>
        <end position="476"/>
    </location>
</feature>
<dbReference type="RefSeq" id="XP_005730530.1">
    <property type="nucleotide sequence ID" value="XM_005730473.1"/>
</dbReference>
<dbReference type="SMART" id="SM00208">
    <property type="entry name" value="TNFR"/>
    <property type="match status" value="2"/>
</dbReference>
<dbReference type="Gene3D" id="2.10.25.10">
    <property type="entry name" value="Laminin"/>
    <property type="match status" value="1"/>
</dbReference>
<dbReference type="GO" id="GO:0005509">
    <property type="term" value="F:calcium ion binding"/>
    <property type="evidence" value="ECO:0007669"/>
    <property type="project" value="InterPro"/>
</dbReference>
<feature type="disulfide bond" evidence="3">
    <location>
        <begin position="381"/>
        <end position="399"/>
    </location>
</feature>
<feature type="disulfide bond" evidence="3">
    <location>
        <begin position="360"/>
        <end position="375"/>
    </location>
</feature>
<evidence type="ECO:0000256" key="1">
    <source>
        <dbReference type="ARBA" id="ARBA00023157"/>
    </source>
</evidence>
<evidence type="ECO:0000256" key="6">
    <source>
        <dbReference type="SAM" id="SignalP"/>
    </source>
</evidence>
<organism evidence="8 11">
    <name type="scientific">Pundamilia nyererei</name>
    <dbReference type="NCBI Taxonomy" id="303518"/>
    <lineage>
        <taxon>Eukaryota</taxon>
        <taxon>Metazoa</taxon>
        <taxon>Chordata</taxon>
        <taxon>Craniata</taxon>
        <taxon>Vertebrata</taxon>
        <taxon>Euteleostomi</taxon>
        <taxon>Actinopterygii</taxon>
        <taxon>Neopterygii</taxon>
        <taxon>Teleostei</taxon>
        <taxon>Neoteleostei</taxon>
        <taxon>Acanthomorphata</taxon>
        <taxon>Ovalentaria</taxon>
        <taxon>Cichlomorphae</taxon>
        <taxon>Cichliformes</taxon>
        <taxon>Cichlidae</taxon>
        <taxon>African cichlids</taxon>
        <taxon>Pseudocrenilabrinae</taxon>
        <taxon>Haplochromini</taxon>
        <taxon>Pundamilia</taxon>
    </lineage>
</organism>
<feature type="region of interest" description="Disordered" evidence="5">
    <location>
        <begin position="47"/>
        <end position="88"/>
    </location>
</feature>
<dbReference type="GO" id="GO:0008201">
    <property type="term" value="F:heparin binding"/>
    <property type="evidence" value="ECO:0007669"/>
    <property type="project" value="TreeGrafter"/>
</dbReference>
<dbReference type="InterPro" id="IPR051586">
    <property type="entry name" value="PKC-binding_NELL"/>
</dbReference>
<reference evidence="9 10" key="1">
    <citation type="submission" date="2025-04" db="UniProtKB">
        <authorList>
            <consortium name="RefSeq"/>
        </authorList>
    </citation>
    <scope>IDENTIFICATION</scope>
</reference>
<dbReference type="RefSeq" id="XP_005730528.1">
    <property type="nucleotide sequence ID" value="XM_005730471.2"/>
</dbReference>
<evidence type="ECO:0000256" key="5">
    <source>
        <dbReference type="SAM" id="MobiDB-lite"/>
    </source>
</evidence>
<dbReference type="CTD" id="101886867"/>
<dbReference type="AlphaFoldDB" id="A0A9Y3VFG5"/>
<dbReference type="PROSITE" id="PS00652">
    <property type="entry name" value="TNFR_NGFR_1"/>
    <property type="match status" value="2"/>
</dbReference>
<evidence type="ECO:0000256" key="4">
    <source>
        <dbReference type="SAM" id="Coils"/>
    </source>
</evidence>
<dbReference type="InterPro" id="IPR018097">
    <property type="entry name" value="EGF_Ca-bd_CS"/>
</dbReference>
<dbReference type="GO" id="GO:0005615">
    <property type="term" value="C:extracellular space"/>
    <property type="evidence" value="ECO:0007669"/>
    <property type="project" value="TreeGrafter"/>
</dbReference>
<feature type="repeat" description="TNFR-Cys" evidence="3">
    <location>
        <begin position="359"/>
        <end position="399"/>
    </location>
</feature>
<feature type="signal peptide" evidence="6">
    <location>
        <begin position="1"/>
        <end position="20"/>
    </location>
</feature>
<protein>
    <submittedName>
        <fullName evidence="9 10">Uncharacterized protein LOC102212700</fullName>
    </submittedName>
</protein>
<feature type="domain" description="TNFR-Cys" evidence="7">
    <location>
        <begin position="359"/>
        <end position="399"/>
    </location>
</feature>
<evidence type="ECO:0000313" key="8">
    <source>
        <dbReference type="Proteomes" id="UP000695023"/>
    </source>
</evidence>
<keyword evidence="4" id="KW-0175">Coiled coil</keyword>
<sequence length="932" mass="101911">MLLLTSLLLLQLSWVSLHNAAQAVAEICRGTHCYGGDTGDPRPCTGAHCPGSRSSRPPRQFNPSTQGKTAHVAAGQHRVYPSSPRAASETFPGAQLLLRGRHSDGSTRSAPEVLPAGCTDAECAVHVRQFQPGNDTRDCKGIECRLPLRIRPKARAVACVGEGCLAGSEESVPPVHLSDRAAQFLGDFPEFGYPSSELGAAPLGVQLTCDIKPGENEVPSEDALILHLQLSKGQEKLVEALRAQQIIIRDLQQKLADQQEALLSQQREILEQQQRMYEQMDVVKAQYGLLSDTFKQVSFQGLKGELQSYFESQLAGLQSQARSHLQKSYAVHKVDINSKVMDVVGEAHFPQPLLGCPSPCGSEEYCDFQKDPARCEKCTMCPPGFFLISQCSPTADRMCQDRDECLELPNICGERVKCLNTPGGFRCLGISERDAIMGLCGHEYFYNQELQECQACSDCDGEPVTVPCTAVSDTICGQLSETRLSESWMANVAVPPARSSGTHIFPGLQLNIRSKEKSDLLSNQVGQLTFQQHGLVWLDHNFAIKHSCRNFLQLGMRLNGSQEEEGKDLSGVRIEQPDGKYFQGVSVSTGVEVEPNHSFTLLLRSPNQHCNQSKDLHVYDAAGPSLSLLWLSHDTGAVAMTAQMSLLMHYQTSYRPTFRITSVSDPYMISLTHDNRGVRFTERGVVKFVLQQALYSMGHTCVREGFSLIAYINRNGTGQEVMQAFKTGVNYRDTSITLSGAVSVDSGDMLNFEITSPSQCNVRYFGDSTGISILSLIWIPSAVSSAFTATVSRTGLPFGAVRNKPLLFQQISPDTPQVHLARSGEPNSRKNFIFREKGTVNIALNLKLIHSCNIVKLTLQRVGGQGKQAGPVAQQVSGSMPEGSEWASVGLRASFQVQNGTALYVTLDCIRGRINQIAHEGGTNISILWVAV</sequence>
<feature type="coiled-coil region" evidence="4">
    <location>
        <begin position="241"/>
        <end position="276"/>
    </location>
</feature>
<feature type="compositionally biased region" description="Polar residues" evidence="5">
    <location>
        <begin position="52"/>
        <end position="68"/>
    </location>
</feature>
<proteinExistence type="predicted"/>
<dbReference type="PROSITE" id="PS50050">
    <property type="entry name" value="TNFR_NGFR_2"/>
    <property type="match status" value="2"/>
</dbReference>
<keyword evidence="6" id="KW-0732">Signal</keyword>
<dbReference type="PANTHER" id="PTHR24042">
    <property type="entry name" value="NEL HOMOLOG"/>
    <property type="match status" value="1"/>
</dbReference>
<feature type="domain" description="TNFR-Cys" evidence="7">
    <location>
        <begin position="439"/>
        <end position="476"/>
    </location>
</feature>
<dbReference type="RefSeq" id="XP_005730529.1">
    <property type="nucleotide sequence ID" value="XM_005730472.2"/>
</dbReference>
<evidence type="ECO:0000259" key="7">
    <source>
        <dbReference type="PROSITE" id="PS50050"/>
    </source>
</evidence>
<dbReference type="InterPro" id="IPR001368">
    <property type="entry name" value="TNFR/NGFR_Cys_rich_reg"/>
</dbReference>
<evidence type="ECO:0000256" key="2">
    <source>
        <dbReference type="ARBA" id="ARBA00023180"/>
    </source>
</evidence>
<keyword evidence="2" id="KW-0325">Glycoprotein</keyword>
<keyword evidence="8" id="KW-1185">Reference proteome</keyword>
<evidence type="ECO:0000256" key="3">
    <source>
        <dbReference type="PROSITE-ProRule" id="PRU00206"/>
    </source>
</evidence>
<dbReference type="Proteomes" id="UP000695023">
    <property type="component" value="Unplaced"/>
</dbReference>
<dbReference type="Pfam" id="PF00020">
    <property type="entry name" value="TNFR_c6"/>
    <property type="match status" value="2"/>
</dbReference>